<dbReference type="Gene3D" id="3.40.50.300">
    <property type="entry name" value="P-loop containing nucleotide triphosphate hydrolases"/>
    <property type="match status" value="1"/>
</dbReference>
<evidence type="ECO:0000313" key="1">
    <source>
        <dbReference type="EMBL" id="GHF26052.1"/>
    </source>
</evidence>
<dbReference type="InterPro" id="IPR008533">
    <property type="entry name" value="DUF815"/>
</dbReference>
<dbReference type="RefSeq" id="WP_191252778.1">
    <property type="nucleotide sequence ID" value="NZ_BNCI01000002.1"/>
</dbReference>
<dbReference type="CDD" id="cd00009">
    <property type="entry name" value="AAA"/>
    <property type="match status" value="1"/>
</dbReference>
<dbReference type="InterPro" id="IPR027417">
    <property type="entry name" value="P-loop_NTPase"/>
</dbReference>
<sequence length="285" mass="31933">MEEKILETLTRIADALEQQNSPVVSHAVDPNKNAFVFDVSTTSLISIDKVAAPPLSLLLGVDRTKNTLLENTVRFANGFSANNALLWGARGMGKSTLVKALHKHINETNPHSRLGLVEIHREDISALPSLMALLKNEDRPFVVFCDDLSFNRPDRDFKALKSVLEGGLEGRPNNVLFYATSNRRHLMPRSMMDQEQATAINPTEAMDETIALSDRFGLWLGFHACDQKDYLAMIEGYFAHLGLPFSDTWKEEALNWSKTRGSRSGRVAWQFVTDYAGRNNRTISL</sequence>
<protein>
    <submittedName>
        <fullName evidence="1">ATPase AAA</fullName>
    </submittedName>
</protein>
<evidence type="ECO:0000313" key="2">
    <source>
        <dbReference type="Proteomes" id="UP000630923"/>
    </source>
</evidence>
<dbReference type="PANTHER" id="PTHR42935:SF1">
    <property type="entry name" value="SLR0930 PROTEIN"/>
    <property type="match status" value="1"/>
</dbReference>
<keyword evidence="2" id="KW-1185">Reference proteome</keyword>
<proteinExistence type="predicted"/>
<dbReference type="Pfam" id="PF05673">
    <property type="entry name" value="DUF815"/>
    <property type="match status" value="1"/>
</dbReference>
<dbReference type="Proteomes" id="UP000630923">
    <property type="component" value="Unassembled WGS sequence"/>
</dbReference>
<gene>
    <name evidence="1" type="ORF">GCM10017044_21130</name>
</gene>
<reference evidence="1" key="1">
    <citation type="journal article" date="2014" name="Int. J. Syst. Evol. Microbiol.">
        <title>Complete genome sequence of Corynebacterium casei LMG S-19264T (=DSM 44701T), isolated from a smear-ripened cheese.</title>
        <authorList>
            <consortium name="US DOE Joint Genome Institute (JGI-PGF)"/>
            <person name="Walter F."/>
            <person name="Albersmeier A."/>
            <person name="Kalinowski J."/>
            <person name="Ruckert C."/>
        </authorList>
    </citation>
    <scope>NUCLEOTIDE SEQUENCE</scope>
    <source>
        <strain evidence="1">KCTC 42590</strain>
    </source>
</reference>
<organism evidence="1 2">
    <name type="scientific">Kordiimonas sediminis</name>
    <dbReference type="NCBI Taxonomy" id="1735581"/>
    <lineage>
        <taxon>Bacteria</taxon>
        <taxon>Pseudomonadati</taxon>
        <taxon>Pseudomonadota</taxon>
        <taxon>Alphaproteobacteria</taxon>
        <taxon>Kordiimonadales</taxon>
        <taxon>Kordiimonadaceae</taxon>
        <taxon>Kordiimonas</taxon>
    </lineage>
</organism>
<reference evidence="1" key="2">
    <citation type="submission" date="2020-09" db="EMBL/GenBank/DDBJ databases">
        <authorList>
            <person name="Sun Q."/>
            <person name="Kim S."/>
        </authorList>
    </citation>
    <scope>NUCLEOTIDE SEQUENCE</scope>
    <source>
        <strain evidence="1">KCTC 42590</strain>
    </source>
</reference>
<accession>A0A919E8Z7</accession>
<dbReference type="PANTHER" id="PTHR42935">
    <property type="entry name" value="SLR0930 PROTEIN"/>
    <property type="match status" value="1"/>
</dbReference>
<dbReference type="SUPFAM" id="SSF52540">
    <property type="entry name" value="P-loop containing nucleoside triphosphate hydrolases"/>
    <property type="match status" value="1"/>
</dbReference>
<dbReference type="EMBL" id="BNCI01000002">
    <property type="protein sequence ID" value="GHF26052.1"/>
    <property type="molecule type" value="Genomic_DNA"/>
</dbReference>
<name>A0A919E8Z7_9PROT</name>
<comment type="caution">
    <text evidence="1">The sequence shown here is derived from an EMBL/GenBank/DDBJ whole genome shotgun (WGS) entry which is preliminary data.</text>
</comment>
<dbReference type="AlphaFoldDB" id="A0A919E8Z7"/>